<evidence type="ECO:0000256" key="1">
    <source>
        <dbReference type="SAM" id="MobiDB-lite"/>
    </source>
</evidence>
<gene>
    <name evidence="3" type="primary">LOC115752504</name>
</gene>
<feature type="region of interest" description="Disordered" evidence="1">
    <location>
        <begin position="66"/>
        <end position="90"/>
    </location>
</feature>
<dbReference type="OrthoDB" id="1045822at2759"/>
<sequence length="266" mass="29261">MYNHHPQEQEMDSPSPAPSAPPEPPTPPSPFRQRPPHSGQLASDYFADGIDPYMELYELKKAREDLEEEPAPISSGGNGGGAGLSAKPSPSPAPWSTGLCNCCDDFSSCCLTCWCPCITFGRIAEMVDRGSTSCGVSGAMYALVMCVTGCPCLYSCFYRSKLRGQYFLRERPCTDCCVHCCCEECALCQEYRELKSLGFDPSIGPLSLSLSLLTAQVLFCCGSRINSNTNTTKSLLRRATVLEENRQMSCMHILIRRTWHDDIACF</sequence>
<dbReference type="AlphaFoldDB" id="A0A8B8QHH7"/>
<organism evidence="2 3">
    <name type="scientific">Rhodamnia argentea</name>
    <dbReference type="NCBI Taxonomy" id="178133"/>
    <lineage>
        <taxon>Eukaryota</taxon>
        <taxon>Viridiplantae</taxon>
        <taxon>Streptophyta</taxon>
        <taxon>Embryophyta</taxon>
        <taxon>Tracheophyta</taxon>
        <taxon>Spermatophyta</taxon>
        <taxon>Magnoliopsida</taxon>
        <taxon>eudicotyledons</taxon>
        <taxon>Gunneridae</taxon>
        <taxon>Pentapetalae</taxon>
        <taxon>rosids</taxon>
        <taxon>malvids</taxon>
        <taxon>Myrtales</taxon>
        <taxon>Myrtaceae</taxon>
        <taxon>Myrtoideae</taxon>
        <taxon>Myrteae</taxon>
        <taxon>Australasian group</taxon>
        <taxon>Rhodamnia</taxon>
    </lineage>
</organism>
<dbReference type="InterPro" id="IPR006461">
    <property type="entry name" value="PLAC_motif_containing"/>
</dbReference>
<name>A0A8B8QHH7_9MYRT</name>
<accession>A0A8B8QHH7</accession>
<evidence type="ECO:0000313" key="3">
    <source>
        <dbReference type="RefSeq" id="XP_030546581.1"/>
    </source>
</evidence>
<feature type="region of interest" description="Disordered" evidence="1">
    <location>
        <begin position="1"/>
        <end position="45"/>
    </location>
</feature>
<dbReference type="RefSeq" id="XP_030546581.1">
    <property type="nucleotide sequence ID" value="XM_030690721.2"/>
</dbReference>
<reference evidence="3" key="1">
    <citation type="submission" date="2025-08" db="UniProtKB">
        <authorList>
            <consortium name="RefSeq"/>
        </authorList>
    </citation>
    <scope>IDENTIFICATION</scope>
    <source>
        <tissue evidence="3">Leaf</tissue>
    </source>
</reference>
<dbReference type="Proteomes" id="UP000827889">
    <property type="component" value="Chromosome 5"/>
</dbReference>
<dbReference type="NCBIfam" id="TIGR01571">
    <property type="entry name" value="A_thal_Cys_rich"/>
    <property type="match status" value="1"/>
</dbReference>
<dbReference type="PANTHER" id="PTHR15907">
    <property type="entry name" value="DUF614 FAMILY PROTEIN-RELATED"/>
    <property type="match status" value="1"/>
</dbReference>
<dbReference type="Pfam" id="PF04749">
    <property type="entry name" value="PLAC8"/>
    <property type="match status" value="1"/>
</dbReference>
<feature type="compositionally biased region" description="Pro residues" evidence="1">
    <location>
        <begin position="15"/>
        <end position="30"/>
    </location>
</feature>
<evidence type="ECO:0000313" key="2">
    <source>
        <dbReference type="Proteomes" id="UP000827889"/>
    </source>
</evidence>
<protein>
    <submittedName>
        <fullName evidence="3">Cell number regulator 2-like isoform X1</fullName>
    </submittedName>
</protein>
<proteinExistence type="predicted"/>
<dbReference type="GeneID" id="115752504"/>
<dbReference type="KEGG" id="rarg:115752504"/>
<keyword evidence="2" id="KW-1185">Reference proteome</keyword>